<keyword evidence="1" id="KW-0863">Zinc-finger</keyword>
<sequence length="79" mass="9178">MKNPPGLEKKTYKCEICQTEFKCKQSLHDHVAFVHEGSLNLRCEICQAVFTLKHCLKRHIATIHESECAALILYLHNHF</sequence>
<evidence type="ECO:0000256" key="1">
    <source>
        <dbReference type="PROSITE-ProRule" id="PRU00042"/>
    </source>
</evidence>
<dbReference type="InterPro" id="IPR036236">
    <property type="entry name" value="Znf_C2H2_sf"/>
</dbReference>
<dbReference type="OrthoDB" id="6147588at2759"/>
<keyword evidence="1" id="KW-0479">Metal-binding</keyword>
<evidence type="ECO:0000313" key="5">
    <source>
        <dbReference type="WBParaSite" id="SSLN_0001946001-mRNA-1"/>
    </source>
</evidence>
<protein>
    <submittedName>
        <fullName evidence="5">C2H2-type domain-containing protein</fullName>
    </submittedName>
</protein>
<dbReference type="PROSITE" id="PS00028">
    <property type="entry name" value="ZINC_FINGER_C2H2_1"/>
    <property type="match status" value="2"/>
</dbReference>
<dbReference type="Proteomes" id="UP000275846">
    <property type="component" value="Unassembled WGS sequence"/>
</dbReference>
<dbReference type="InterPro" id="IPR013087">
    <property type="entry name" value="Znf_C2H2_type"/>
</dbReference>
<evidence type="ECO:0000313" key="4">
    <source>
        <dbReference type="Proteomes" id="UP000275846"/>
    </source>
</evidence>
<keyword evidence="4" id="KW-1185">Reference proteome</keyword>
<keyword evidence="1" id="KW-0862">Zinc</keyword>
<accession>A0A183TQJ8</accession>
<dbReference type="WBParaSite" id="SSLN_0001946001-mRNA-1">
    <property type="protein sequence ID" value="SSLN_0001946001-mRNA-1"/>
    <property type="gene ID" value="SSLN_0001946001"/>
</dbReference>
<dbReference type="Pfam" id="PF13894">
    <property type="entry name" value="zf-C2H2_4"/>
    <property type="match status" value="1"/>
</dbReference>
<evidence type="ECO:0000259" key="2">
    <source>
        <dbReference type="PROSITE" id="PS50157"/>
    </source>
</evidence>
<evidence type="ECO:0000313" key="3">
    <source>
        <dbReference type="EMBL" id="VDM05132.1"/>
    </source>
</evidence>
<gene>
    <name evidence="3" type="ORF">SSLN_LOCUS18746</name>
</gene>
<organism evidence="5">
    <name type="scientific">Schistocephalus solidus</name>
    <name type="common">Tapeworm</name>
    <dbReference type="NCBI Taxonomy" id="70667"/>
    <lineage>
        <taxon>Eukaryota</taxon>
        <taxon>Metazoa</taxon>
        <taxon>Spiralia</taxon>
        <taxon>Lophotrochozoa</taxon>
        <taxon>Platyhelminthes</taxon>
        <taxon>Cestoda</taxon>
        <taxon>Eucestoda</taxon>
        <taxon>Diphyllobothriidea</taxon>
        <taxon>Diphyllobothriidae</taxon>
        <taxon>Schistocephalus</taxon>
    </lineage>
</organism>
<dbReference type="Gene3D" id="3.30.160.60">
    <property type="entry name" value="Classic Zinc Finger"/>
    <property type="match status" value="1"/>
</dbReference>
<reference evidence="3 4" key="2">
    <citation type="submission" date="2018-11" db="EMBL/GenBank/DDBJ databases">
        <authorList>
            <consortium name="Pathogen Informatics"/>
        </authorList>
    </citation>
    <scope>NUCLEOTIDE SEQUENCE [LARGE SCALE GENOMIC DNA]</scope>
    <source>
        <strain evidence="3 4">NST_G2</strain>
    </source>
</reference>
<reference evidence="5" key="1">
    <citation type="submission" date="2016-06" db="UniProtKB">
        <authorList>
            <consortium name="WormBaseParasite"/>
        </authorList>
    </citation>
    <scope>IDENTIFICATION</scope>
</reference>
<dbReference type="EMBL" id="UYSU01045172">
    <property type="protein sequence ID" value="VDM05132.1"/>
    <property type="molecule type" value="Genomic_DNA"/>
</dbReference>
<dbReference type="PROSITE" id="PS50157">
    <property type="entry name" value="ZINC_FINGER_C2H2_2"/>
    <property type="match status" value="2"/>
</dbReference>
<proteinExistence type="predicted"/>
<dbReference type="GO" id="GO:0008270">
    <property type="term" value="F:zinc ion binding"/>
    <property type="evidence" value="ECO:0007669"/>
    <property type="project" value="UniProtKB-KW"/>
</dbReference>
<dbReference type="SMART" id="SM00355">
    <property type="entry name" value="ZnF_C2H2"/>
    <property type="match status" value="2"/>
</dbReference>
<dbReference type="AlphaFoldDB" id="A0A183TQJ8"/>
<feature type="domain" description="C2H2-type" evidence="2">
    <location>
        <begin position="12"/>
        <end position="40"/>
    </location>
</feature>
<dbReference type="SUPFAM" id="SSF57667">
    <property type="entry name" value="beta-beta-alpha zinc fingers"/>
    <property type="match status" value="1"/>
</dbReference>
<name>A0A183TQJ8_SCHSO</name>
<feature type="domain" description="C2H2-type" evidence="2">
    <location>
        <begin position="41"/>
        <end position="69"/>
    </location>
</feature>